<reference evidence="1" key="1">
    <citation type="submission" date="2020-10" db="EMBL/GenBank/DDBJ databases">
        <authorList>
            <person name="Gilroy R."/>
        </authorList>
    </citation>
    <scope>NUCLEOTIDE SEQUENCE</scope>
    <source>
        <strain evidence="1">7293</strain>
    </source>
</reference>
<dbReference type="Gene3D" id="3.40.50.360">
    <property type="match status" value="1"/>
</dbReference>
<reference evidence="1" key="2">
    <citation type="journal article" date="2021" name="PeerJ">
        <title>Extensive microbial diversity within the chicken gut microbiome revealed by metagenomics and culture.</title>
        <authorList>
            <person name="Gilroy R."/>
            <person name="Ravi A."/>
            <person name="Getino M."/>
            <person name="Pursley I."/>
            <person name="Horton D.L."/>
            <person name="Alikhan N.F."/>
            <person name="Baker D."/>
            <person name="Gharbi K."/>
            <person name="Hall N."/>
            <person name="Watson M."/>
            <person name="Adriaenssens E.M."/>
            <person name="Foster-Nyarko E."/>
            <person name="Jarju S."/>
            <person name="Secka A."/>
            <person name="Antonio M."/>
            <person name="Oren A."/>
            <person name="Chaudhuri R.R."/>
            <person name="La Ragione R."/>
            <person name="Hildebrand F."/>
            <person name="Pallen M.J."/>
        </authorList>
    </citation>
    <scope>NUCLEOTIDE SEQUENCE</scope>
    <source>
        <strain evidence="1">7293</strain>
    </source>
</reference>
<name>A0A9D9H535_9SPIO</name>
<dbReference type="Proteomes" id="UP000823615">
    <property type="component" value="Unassembled WGS sequence"/>
</dbReference>
<sequence length="139" mass="15229">MQVCIVYAGADRNGAKLKTLSEGFAKGLEAQGHQVDIISAYDEGTRLTLYDYVIMGAEPVSFFSAKIPDAVSKFLAQAGTVSGKRCLAFIPSCLRKGKTLQNLMKAMEREGMILKLSEIIRKPDEAMAIGKRLNVERNN</sequence>
<evidence type="ECO:0000313" key="1">
    <source>
        <dbReference type="EMBL" id="MBO8436686.1"/>
    </source>
</evidence>
<organism evidence="1 2">
    <name type="scientific">Candidatus Ornithospirochaeta stercoripullorum</name>
    <dbReference type="NCBI Taxonomy" id="2840899"/>
    <lineage>
        <taxon>Bacteria</taxon>
        <taxon>Pseudomonadati</taxon>
        <taxon>Spirochaetota</taxon>
        <taxon>Spirochaetia</taxon>
        <taxon>Spirochaetales</taxon>
        <taxon>Spirochaetaceae</taxon>
        <taxon>Spirochaetaceae incertae sedis</taxon>
        <taxon>Candidatus Ornithospirochaeta</taxon>
    </lineage>
</organism>
<dbReference type="EMBL" id="JADIMT010000080">
    <property type="protein sequence ID" value="MBO8436686.1"/>
    <property type="molecule type" value="Genomic_DNA"/>
</dbReference>
<comment type="caution">
    <text evidence="1">The sequence shown here is derived from an EMBL/GenBank/DDBJ whole genome shotgun (WGS) entry which is preliminary data.</text>
</comment>
<evidence type="ECO:0000313" key="2">
    <source>
        <dbReference type="Proteomes" id="UP000823615"/>
    </source>
</evidence>
<protein>
    <recommendedName>
        <fullName evidence="3">Flavodoxin-like domain-containing protein</fullName>
    </recommendedName>
</protein>
<accession>A0A9D9H535</accession>
<proteinExistence type="predicted"/>
<gene>
    <name evidence="1" type="ORF">IAA97_06880</name>
</gene>
<evidence type="ECO:0008006" key="3">
    <source>
        <dbReference type="Google" id="ProtNLM"/>
    </source>
</evidence>
<dbReference type="AlphaFoldDB" id="A0A9D9H535"/>
<dbReference type="InterPro" id="IPR029039">
    <property type="entry name" value="Flavoprotein-like_sf"/>
</dbReference>